<dbReference type="Proteomes" id="UP000001317">
    <property type="component" value="Chromosome"/>
</dbReference>
<dbReference type="InterPro" id="IPR004358">
    <property type="entry name" value="Sig_transdc_His_kin-like_C"/>
</dbReference>
<accession>B0TPC7</accession>
<dbReference type="InterPro" id="IPR050428">
    <property type="entry name" value="TCS_sensor_his_kinase"/>
</dbReference>
<evidence type="ECO:0000259" key="14">
    <source>
        <dbReference type="PROSITE" id="PS50885"/>
    </source>
</evidence>
<feature type="transmembrane region" description="Helical" evidence="12">
    <location>
        <begin position="247"/>
        <end position="268"/>
    </location>
</feature>
<gene>
    <name evidence="15" type="ordered locus">Shal_3026</name>
</gene>
<dbReference type="PANTHER" id="PTHR45436">
    <property type="entry name" value="SENSOR HISTIDINE KINASE YKOH"/>
    <property type="match status" value="1"/>
</dbReference>
<evidence type="ECO:0000313" key="16">
    <source>
        <dbReference type="Proteomes" id="UP000001317"/>
    </source>
</evidence>
<evidence type="ECO:0000256" key="9">
    <source>
        <dbReference type="ARBA" id="ARBA00023012"/>
    </source>
</evidence>
<protein>
    <recommendedName>
        <fullName evidence="3">histidine kinase</fullName>
        <ecNumber evidence="3">2.7.13.3</ecNumber>
    </recommendedName>
</protein>
<evidence type="ECO:0000256" key="3">
    <source>
        <dbReference type="ARBA" id="ARBA00012438"/>
    </source>
</evidence>
<dbReference type="Gene3D" id="1.10.287.130">
    <property type="match status" value="1"/>
</dbReference>
<feature type="domain" description="HAMP" evidence="14">
    <location>
        <begin position="267"/>
        <end position="318"/>
    </location>
</feature>
<dbReference type="KEGG" id="shl:Shal_3026"/>
<comment type="subcellular location">
    <subcellularLocation>
        <location evidence="2">Membrane</location>
    </subcellularLocation>
</comment>
<feature type="coiled-coil region" evidence="11">
    <location>
        <begin position="273"/>
        <end position="330"/>
    </location>
</feature>
<evidence type="ECO:0000259" key="13">
    <source>
        <dbReference type="PROSITE" id="PS50109"/>
    </source>
</evidence>
<keyword evidence="4" id="KW-0597">Phosphoprotein</keyword>
<name>B0TPC7_SHEHH</name>
<keyword evidence="11" id="KW-0175">Coiled coil</keyword>
<dbReference type="SUPFAM" id="SSF47384">
    <property type="entry name" value="Homodimeric domain of signal transducing histidine kinase"/>
    <property type="match status" value="1"/>
</dbReference>
<evidence type="ECO:0000256" key="1">
    <source>
        <dbReference type="ARBA" id="ARBA00000085"/>
    </source>
</evidence>
<keyword evidence="6 12" id="KW-0812">Transmembrane</keyword>
<dbReference type="GO" id="GO:0000155">
    <property type="term" value="F:phosphorelay sensor kinase activity"/>
    <property type="evidence" value="ECO:0007669"/>
    <property type="project" value="InterPro"/>
</dbReference>
<dbReference type="EMBL" id="CP000931">
    <property type="protein sequence ID" value="ABZ77574.1"/>
    <property type="molecule type" value="Genomic_DNA"/>
</dbReference>
<proteinExistence type="predicted"/>
<dbReference type="PROSITE" id="PS50109">
    <property type="entry name" value="HIS_KIN"/>
    <property type="match status" value="1"/>
</dbReference>
<dbReference type="Pfam" id="PF02518">
    <property type="entry name" value="HATPase_c"/>
    <property type="match status" value="1"/>
</dbReference>
<dbReference type="InterPro" id="IPR005467">
    <property type="entry name" value="His_kinase_dom"/>
</dbReference>
<dbReference type="InterPro" id="IPR036097">
    <property type="entry name" value="HisK_dim/P_sf"/>
</dbReference>
<evidence type="ECO:0000256" key="12">
    <source>
        <dbReference type="SAM" id="Phobius"/>
    </source>
</evidence>
<keyword evidence="10 12" id="KW-0472">Membrane</keyword>
<keyword evidence="16" id="KW-1185">Reference proteome</keyword>
<keyword evidence="8 12" id="KW-1133">Transmembrane helix</keyword>
<comment type="catalytic activity">
    <reaction evidence="1">
        <text>ATP + protein L-histidine = ADP + protein N-phospho-L-histidine.</text>
        <dbReference type="EC" id="2.7.13.3"/>
    </reaction>
</comment>
<dbReference type="SUPFAM" id="SSF55874">
    <property type="entry name" value="ATPase domain of HSP90 chaperone/DNA topoisomerase II/histidine kinase"/>
    <property type="match status" value="1"/>
</dbReference>
<feature type="domain" description="Histidine kinase" evidence="13">
    <location>
        <begin position="326"/>
        <end position="519"/>
    </location>
</feature>
<evidence type="ECO:0000256" key="6">
    <source>
        <dbReference type="ARBA" id="ARBA00022692"/>
    </source>
</evidence>
<evidence type="ECO:0000256" key="10">
    <source>
        <dbReference type="ARBA" id="ARBA00023136"/>
    </source>
</evidence>
<keyword evidence="5" id="KW-0808">Transferase</keyword>
<dbReference type="GO" id="GO:0005524">
    <property type="term" value="F:ATP binding"/>
    <property type="evidence" value="ECO:0007669"/>
    <property type="project" value="UniProtKB-KW"/>
</dbReference>
<dbReference type="PANTHER" id="PTHR45436:SF4">
    <property type="entry name" value="SENSOR PROTEIN PHOQ"/>
    <property type="match status" value="1"/>
</dbReference>
<dbReference type="EC" id="2.7.13.3" evidence="3"/>
<dbReference type="Gene3D" id="3.30.565.10">
    <property type="entry name" value="Histidine kinase-like ATPase, C-terminal domain"/>
    <property type="match status" value="1"/>
</dbReference>
<dbReference type="InterPro" id="IPR003594">
    <property type="entry name" value="HATPase_dom"/>
</dbReference>
<keyword evidence="9" id="KW-0902">Two-component regulatory system</keyword>
<dbReference type="SMART" id="SM00387">
    <property type="entry name" value="HATPase_c"/>
    <property type="match status" value="1"/>
</dbReference>
<dbReference type="PRINTS" id="PR00344">
    <property type="entry name" value="BCTRLSENSOR"/>
</dbReference>
<evidence type="ECO:0000256" key="11">
    <source>
        <dbReference type="SAM" id="Coils"/>
    </source>
</evidence>
<evidence type="ECO:0000256" key="4">
    <source>
        <dbReference type="ARBA" id="ARBA00022553"/>
    </source>
</evidence>
<evidence type="ECO:0000256" key="7">
    <source>
        <dbReference type="ARBA" id="ARBA00022777"/>
    </source>
</evidence>
<sequence length="519" mass="57678">MTTLKSKLMINLKRLPTLMHSLKARLIVSAMLLSLVLIPIVGLTLNDAFKLQVKSASVKELKAYVYSILAVTEVDDQQLFMPEVLLENQFNVIQSGLYALITIPESLQQTLTSTSDHQQDSSFDAKFVGPETIKPARDAIIAEQQVTAGTKVAWRSNSLLGIDLTSAITTAVHTDPAFPQPEKGQGQFSEIILNGEPHLVYGFSASFETQQVDKQGDEQITRFPVTVYIIKDQSDYQLQVNEFNQQLWRWLLILMVALLSIQMLWLWWTLKPLTRLQNELAAIENGKADHLNDNYPTELSTVAKQLNTLLNTEQNQRKRYRNALADLAHSLKTPLAVIQSQKDLSKQSFEQISHINRIIGHQLKRAQSAAGSAWHLGVEVVEVSDKLVRNLPKIYCQPAITITEDVDRAAIFKGDASDLTEILGNLLDNACKAAASRVLLTVKTVDSSLVIGIEDDGKGIDEALHAQIFERGIRADSYQQGHGIGLAIVRDLVDSYQGQLIVSRSTTLGGAKFELRFKA</sequence>
<evidence type="ECO:0000256" key="8">
    <source>
        <dbReference type="ARBA" id="ARBA00022989"/>
    </source>
</evidence>
<dbReference type="eggNOG" id="COG0642">
    <property type="taxonomic scope" value="Bacteria"/>
</dbReference>
<dbReference type="AlphaFoldDB" id="B0TPC7"/>
<dbReference type="InterPro" id="IPR003660">
    <property type="entry name" value="HAMP_dom"/>
</dbReference>
<reference evidence="15" key="1">
    <citation type="submission" date="2008-01" db="EMBL/GenBank/DDBJ databases">
        <title>Complete sequence of Shewanella halifaxensis HAW-EB4.</title>
        <authorList>
            <consortium name="US DOE Joint Genome Institute"/>
            <person name="Copeland A."/>
            <person name="Lucas S."/>
            <person name="Lapidus A."/>
            <person name="Glavina del Rio T."/>
            <person name="Dalin E."/>
            <person name="Tice H."/>
            <person name="Bruce D."/>
            <person name="Goodwin L."/>
            <person name="Pitluck S."/>
            <person name="Sims D."/>
            <person name="Brettin T."/>
            <person name="Detter J.C."/>
            <person name="Han C."/>
            <person name="Kuske C.R."/>
            <person name="Schmutz J."/>
            <person name="Larimer F."/>
            <person name="Land M."/>
            <person name="Hauser L."/>
            <person name="Kyrpides N."/>
            <person name="Kim E."/>
            <person name="Zhao J.-S."/>
            <person name="Richardson P."/>
        </authorList>
    </citation>
    <scope>NUCLEOTIDE SEQUENCE [LARGE SCALE GENOMIC DNA]</scope>
    <source>
        <strain evidence="15">HAW-EB4</strain>
    </source>
</reference>
<dbReference type="STRING" id="458817.Shal_3026"/>
<dbReference type="OrthoDB" id="9809567at2"/>
<dbReference type="HOGENOM" id="CLU_000445_42_2_6"/>
<evidence type="ECO:0000256" key="2">
    <source>
        <dbReference type="ARBA" id="ARBA00004370"/>
    </source>
</evidence>
<organism evidence="15 16">
    <name type="scientific">Shewanella halifaxensis (strain HAW-EB4)</name>
    <dbReference type="NCBI Taxonomy" id="458817"/>
    <lineage>
        <taxon>Bacteria</taxon>
        <taxon>Pseudomonadati</taxon>
        <taxon>Pseudomonadota</taxon>
        <taxon>Gammaproteobacteria</taxon>
        <taxon>Alteromonadales</taxon>
        <taxon>Shewanellaceae</taxon>
        <taxon>Shewanella</taxon>
    </lineage>
</organism>
<dbReference type="GO" id="GO:0005886">
    <property type="term" value="C:plasma membrane"/>
    <property type="evidence" value="ECO:0007669"/>
    <property type="project" value="TreeGrafter"/>
</dbReference>
<evidence type="ECO:0000256" key="5">
    <source>
        <dbReference type="ARBA" id="ARBA00022679"/>
    </source>
</evidence>
<keyword evidence="7 15" id="KW-0418">Kinase</keyword>
<dbReference type="InterPro" id="IPR036890">
    <property type="entry name" value="HATPase_C_sf"/>
</dbReference>
<evidence type="ECO:0000313" key="15">
    <source>
        <dbReference type="EMBL" id="ABZ77574.1"/>
    </source>
</evidence>
<dbReference type="PROSITE" id="PS50885">
    <property type="entry name" value="HAMP"/>
    <property type="match status" value="1"/>
</dbReference>